<dbReference type="RefSeq" id="WP_121839290.1">
    <property type="nucleotide sequence ID" value="NZ_ML014784.1"/>
</dbReference>
<accession>A0A3L8PY63</accession>
<reference evidence="1 2" key="1">
    <citation type="submission" date="2018-09" db="EMBL/GenBank/DDBJ databases">
        <title>Phylogeny of the Shewanellaceae, and recommendation for two new genera, Pseudoshewanella and Parashewanella.</title>
        <authorList>
            <person name="Wang G."/>
        </authorList>
    </citation>
    <scope>NUCLEOTIDE SEQUENCE [LARGE SCALE GENOMIC DNA]</scope>
    <source>
        <strain evidence="1 2">C51</strain>
    </source>
</reference>
<comment type="caution">
    <text evidence="1">The sequence shown here is derived from an EMBL/GenBank/DDBJ whole genome shotgun (WGS) entry which is preliminary data.</text>
</comment>
<sequence>MTLPKLSKQVVQYEVARHVWEGKDLSSITLSNGKTYSVGFGEDGVLSASRKSEYSGVKDAVKSLFMYCLKLVGIDRRTSDYIVQSMYEEHIHPSNLYDDDDCTIPNGAPFLTNVCEWKSKSTFQEQRVINQSFNVPEADNDIKFTRAYGFSRKTCPILNKRLNHKNAIVLIVNGKPITVSREGLRVYFLYDFPDVNLGVNPSEINPKDIVPLTKENLTWRSFKDWLYQDVELEEAKEALPLEKEGVPLEDEEPSFVKEVLVNENEAKPRSVGKKNKSERSNKGLPDINLGNLALYLGALFAPYLESIKPFVSVQCIYQLSVPKSIMEPHHFSAPHHGILQD</sequence>
<evidence type="ECO:0000313" key="2">
    <source>
        <dbReference type="Proteomes" id="UP000281474"/>
    </source>
</evidence>
<dbReference type="Proteomes" id="UP000281474">
    <property type="component" value="Unassembled WGS sequence"/>
</dbReference>
<proteinExistence type="predicted"/>
<organism evidence="1 2">
    <name type="scientific">Parashewanella curva</name>
    <dbReference type="NCBI Taxonomy" id="2338552"/>
    <lineage>
        <taxon>Bacteria</taxon>
        <taxon>Pseudomonadati</taxon>
        <taxon>Pseudomonadota</taxon>
        <taxon>Gammaproteobacteria</taxon>
        <taxon>Alteromonadales</taxon>
        <taxon>Shewanellaceae</taxon>
        <taxon>Parashewanella</taxon>
    </lineage>
</organism>
<name>A0A3L8PY63_9GAMM</name>
<evidence type="ECO:0000313" key="1">
    <source>
        <dbReference type="EMBL" id="RLV59398.1"/>
    </source>
</evidence>
<dbReference type="EMBL" id="QZEI01000035">
    <property type="protein sequence ID" value="RLV59398.1"/>
    <property type="molecule type" value="Genomic_DNA"/>
</dbReference>
<protein>
    <submittedName>
        <fullName evidence="1">Uncharacterized protein</fullName>
    </submittedName>
</protein>
<gene>
    <name evidence="1" type="ORF">D5018_12255</name>
</gene>
<dbReference type="OrthoDB" id="9824116at2"/>
<keyword evidence="2" id="KW-1185">Reference proteome</keyword>
<dbReference type="AlphaFoldDB" id="A0A3L8PY63"/>